<keyword evidence="2" id="KW-0812">Transmembrane</keyword>
<keyword evidence="2" id="KW-1133">Transmembrane helix</keyword>
<gene>
    <name evidence="3" type="ORF">Pen02_47820</name>
</gene>
<evidence type="ECO:0000256" key="1">
    <source>
        <dbReference type="SAM" id="MobiDB-lite"/>
    </source>
</evidence>
<proteinExistence type="predicted"/>
<keyword evidence="4" id="KW-1185">Reference proteome</keyword>
<accession>A0ABQ4E566</accession>
<name>A0ABQ4E566_9ACTN</name>
<evidence type="ECO:0000313" key="4">
    <source>
        <dbReference type="Proteomes" id="UP000646749"/>
    </source>
</evidence>
<reference evidence="3 4" key="1">
    <citation type="submission" date="2021-01" db="EMBL/GenBank/DDBJ databases">
        <title>Whole genome shotgun sequence of Plantactinospora endophytica NBRC 110450.</title>
        <authorList>
            <person name="Komaki H."/>
            <person name="Tamura T."/>
        </authorList>
    </citation>
    <scope>NUCLEOTIDE SEQUENCE [LARGE SCALE GENOMIC DNA]</scope>
    <source>
        <strain evidence="3 4">NBRC 110450</strain>
    </source>
</reference>
<sequence>MTPAGRGAAGRRHPGAAHGTRAAHVSRGVDHQAAGDPHEWAPHEIVPRPGWSDRLAYWPAMVLSRRWATFLILVGVWTWVIWPRFAVAIWNDARAWSTGEIGQGSPTSFLWVHALLIGASLAIGTTVGVLGVRAWLAGRRQRS</sequence>
<dbReference type="Proteomes" id="UP000646749">
    <property type="component" value="Unassembled WGS sequence"/>
</dbReference>
<organism evidence="3 4">
    <name type="scientific">Plantactinospora endophytica</name>
    <dbReference type="NCBI Taxonomy" id="673535"/>
    <lineage>
        <taxon>Bacteria</taxon>
        <taxon>Bacillati</taxon>
        <taxon>Actinomycetota</taxon>
        <taxon>Actinomycetes</taxon>
        <taxon>Micromonosporales</taxon>
        <taxon>Micromonosporaceae</taxon>
        <taxon>Plantactinospora</taxon>
    </lineage>
</organism>
<evidence type="ECO:0008006" key="5">
    <source>
        <dbReference type="Google" id="ProtNLM"/>
    </source>
</evidence>
<evidence type="ECO:0000256" key="2">
    <source>
        <dbReference type="SAM" id="Phobius"/>
    </source>
</evidence>
<evidence type="ECO:0000313" key="3">
    <source>
        <dbReference type="EMBL" id="GIG89846.1"/>
    </source>
</evidence>
<feature type="transmembrane region" description="Helical" evidence="2">
    <location>
        <begin position="67"/>
        <end position="90"/>
    </location>
</feature>
<protein>
    <recommendedName>
        <fullName evidence="5">Integral membrane protein</fullName>
    </recommendedName>
</protein>
<dbReference type="InterPro" id="IPR058061">
    <property type="entry name" value="SCO4848-like"/>
</dbReference>
<feature type="region of interest" description="Disordered" evidence="1">
    <location>
        <begin position="1"/>
        <end position="42"/>
    </location>
</feature>
<keyword evidence="2" id="KW-0472">Membrane</keyword>
<dbReference type="Pfam" id="PF26606">
    <property type="entry name" value="SCO4848"/>
    <property type="match status" value="1"/>
</dbReference>
<dbReference type="NCBIfam" id="NF046117">
    <property type="entry name" value="SCO4848_fam"/>
    <property type="match status" value="1"/>
</dbReference>
<dbReference type="EMBL" id="BONW01000022">
    <property type="protein sequence ID" value="GIG89846.1"/>
    <property type="molecule type" value="Genomic_DNA"/>
</dbReference>
<comment type="caution">
    <text evidence="3">The sequence shown here is derived from an EMBL/GenBank/DDBJ whole genome shotgun (WGS) entry which is preliminary data.</text>
</comment>
<feature type="transmembrane region" description="Helical" evidence="2">
    <location>
        <begin position="110"/>
        <end position="136"/>
    </location>
</feature>